<comment type="similarity">
    <text evidence="2">Belongs to the HPPK family.</text>
</comment>
<keyword evidence="8" id="KW-0067">ATP-binding</keyword>
<reference evidence="15" key="1">
    <citation type="journal article" date="2019" name="Int. J. Syst. Evol. Microbiol.">
        <title>The Global Catalogue of Microorganisms (GCM) 10K type strain sequencing project: providing services to taxonomists for standard genome sequencing and annotation.</title>
        <authorList>
            <consortium name="The Broad Institute Genomics Platform"/>
            <consortium name="The Broad Institute Genome Sequencing Center for Infectious Disease"/>
            <person name="Wu L."/>
            <person name="Ma J."/>
        </authorList>
    </citation>
    <scope>NUCLEOTIDE SEQUENCE [LARGE SCALE GENOMIC DNA]</scope>
    <source>
        <strain evidence="15">CGMCC 1.15923</strain>
    </source>
</reference>
<dbReference type="EMBL" id="BMKE01000008">
    <property type="protein sequence ID" value="GGB41073.1"/>
    <property type="molecule type" value="Genomic_DNA"/>
</dbReference>
<gene>
    <name evidence="14" type="primary">folK-1</name>
    <name evidence="14" type="ORF">GCM10011502_13040</name>
</gene>
<evidence type="ECO:0000256" key="12">
    <source>
        <dbReference type="ARBA" id="ARBA00033413"/>
    </source>
</evidence>
<accession>A0ABQ1IH25</accession>
<dbReference type="Proteomes" id="UP000646152">
    <property type="component" value="Unassembled WGS sequence"/>
</dbReference>
<comment type="pathway">
    <text evidence="1">Cofactor biosynthesis; tetrahydrofolate biosynthesis; 2-amino-4-hydroxy-6-hydroxymethyl-7,8-dihydropteridine diphosphate from 7,8-dihydroneopterin triphosphate: step 4/4.</text>
</comment>
<keyword evidence="9" id="KW-0289">Folate biosynthesis</keyword>
<evidence type="ECO:0000256" key="11">
    <source>
        <dbReference type="ARBA" id="ARBA00029766"/>
    </source>
</evidence>
<proteinExistence type="inferred from homology"/>
<evidence type="ECO:0000256" key="2">
    <source>
        <dbReference type="ARBA" id="ARBA00005810"/>
    </source>
</evidence>
<dbReference type="NCBIfam" id="TIGR01498">
    <property type="entry name" value="folK"/>
    <property type="match status" value="1"/>
</dbReference>
<dbReference type="InterPro" id="IPR000550">
    <property type="entry name" value="Hppk"/>
</dbReference>
<dbReference type="EC" id="2.7.6.3" evidence="3"/>
<evidence type="ECO:0000256" key="9">
    <source>
        <dbReference type="ARBA" id="ARBA00022909"/>
    </source>
</evidence>
<dbReference type="PANTHER" id="PTHR43071:SF1">
    <property type="entry name" value="2-AMINO-4-HYDROXY-6-HYDROXYMETHYLDIHYDROPTERIDINE PYROPHOSPHOKINASE"/>
    <property type="match status" value="1"/>
</dbReference>
<evidence type="ECO:0000256" key="1">
    <source>
        <dbReference type="ARBA" id="ARBA00005051"/>
    </source>
</evidence>
<keyword evidence="15" id="KW-1185">Reference proteome</keyword>
<evidence type="ECO:0000259" key="13">
    <source>
        <dbReference type="PROSITE" id="PS00794"/>
    </source>
</evidence>
<dbReference type="CDD" id="cd00483">
    <property type="entry name" value="HPPK"/>
    <property type="match status" value="1"/>
</dbReference>
<sequence length="165" mass="18123">MSQVFVALGANLGEPLAHIRAAQRALAELATPGSLHHSPLYQSQPMGPADQPPYINGVSMFDTSLEPHALLDALQAIEQSEGRVRKDERWGPRTLDLDILLYGNLVMDDPRLTLPHYGMKQREFVLYPLADLAPDLILPCGSALAQLLTHCPTNGLIPLLRKSKE</sequence>
<dbReference type="PROSITE" id="PS00794">
    <property type="entry name" value="HPPK"/>
    <property type="match status" value="1"/>
</dbReference>
<comment type="caution">
    <text evidence="14">The sequence shown here is derived from an EMBL/GenBank/DDBJ whole genome shotgun (WGS) entry which is preliminary data.</text>
</comment>
<dbReference type="InterPro" id="IPR035907">
    <property type="entry name" value="Hppk_sf"/>
</dbReference>
<protein>
    <recommendedName>
        <fullName evidence="4">2-amino-4-hydroxy-6-hydroxymethyldihydropteridine pyrophosphokinase</fullName>
        <ecNumber evidence="3">2.7.6.3</ecNumber>
    </recommendedName>
    <alternativeName>
        <fullName evidence="11">6-hydroxymethyl-7,8-dihydropterin pyrophosphokinase</fullName>
    </alternativeName>
    <alternativeName>
        <fullName evidence="12">7,8-dihydro-6-hydroxymethylpterin-pyrophosphokinase</fullName>
    </alternativeName>
</protein>
<feature type="domain" description="7,8-dihydro-6-hydroxymethylpterin-pyrophosphokinase" evidence="13">
    <location>
        <begin position="89"/>
        <end position="100"/>
    </location>
</feature>
<evidence type="ECO:0000256" key="5">
    <source>
        <dbReference type="ARBA" id="ARBA00022679"/>
    </source>
</evidence>
<evidence type="ECO:0000313" key="15">
    <source>
        <dbReference type="Proteomes" id="UP000646152"/>
    </source>
</evidence>
<organism evidence="14 15">
    <name type="scientific">Oceanisphaera marina</name>
    <dbReference type="NCBI Taxonomy" id="2017550"/>
    <lineage>
        <taxon>Bacteria</taxon>
        <taxon>Pseudomonadati</taxon>
        <taxon>Pseudomonadota</taxon>
        <taxon>Gammaproteobacteria</taxon>
        <taxon>Aeromonadales</taxon>
        <taxon>Aeromonadaceae</taxon>
        <taxon>Oceanisphaera</taxon>
    </lineage>
</organism>
<evidence type="ECO:0000313" key="14">
    <source>
        <dbReference type="EMBL" id="GGB41073.1"/>
    </source>
</evidence>
<dbReference type="PANTHER" id="PTHR43071">
    <property type="entry name" value="2-AMINO-4-HYDROXY-6-HYDROXYMETHYLDIHYDROPTERIDINE PYROPHOSPHOKINASE"/>
    <property type="match status" value="1"/>
</dbReference>
<dbReference type="Gene3D" id="3.30.70.560">
    <property type="entry name" value="7,8-Dihydro-6-hydroxymethylpterin-pyrophosphokinase HPPK"/>
    <property type="match status" value="1"/>
</dbReference>
<evidence type="ECO:0000256" key="8">
    <source>
        <dbReference type="ARBA" id="ARBA00022840"/>
    </source>
</evidence>
<evidence type="ECO:0000256" key="10">
    <source>
        <dbReference type="ARBA" id="ARBA00029409"/>
    </source>
</evidence>
<dbReference type="SUPFAM" id="SSF55083">
    <property type="entry name" value="6-hydroxymethyl-7,8-dihydropterin pyrophosphokinase, HPPK"/>
    <property type="match status" value="1"/>
</dbReference>
<dbReference type="Pfam" id="PF01288">
    <property type="entry name" value="HPPK"/>
    <property type="match status" value="1"/>
</dbReference>
<dbReference type="RefSeq" id="WP_188629299.1">
    <property type="nucleotide sequence ID" value="NZ_BMKE01000008.1"/>
</dbReference>
<evidence type="ECO:0000256" key="7">
    <source>
        <dbReference type="ARBA" id="ARBA00022777"/>
    </source>
</evidence>
<keyword evidence="6" id="KW-0547">Nucleotide-binding</keyword>
<comment type="function">
    <text evidence="10">Catalyzes the transfer of pyrophosphate from adenosine triphosphate (ATP) to 6-hydroxymethyl-7,8-dihydropterin, an enzymatic step in folate biosynthesis pathway.</text>
</comment>
<evidence type="ECO:0000256" key="3">
    <source>
        <dbReference type="ARBA" id="ARBA00013253"/>
    </source>
</evidence>
<evidence type="ECO:0000256" key="4">
    <source>
        <dbReference type="ARBA" id="ARBA00016218"/>
    </source>
</evidence>
<evidence type="ECO:0000256" key="6">
    <source>
        <dbReference type="ARBA" id="ARBA00022741"/>
    </source>
</evidence>
<keyword evidence="7" id="KW-0418">Kinase</keyword>
<name>A0ABQ1IH25_9GAMM</name>
<keyword evidence="5" id="KW-0808">Transferase</keyword>